<organism evidence="11 12">
    <name type="scientific">Polycladomyces subterraneus</name>
    <dbReference type="NCBI Taxonomy" id="1016997"/>
    <lineage>
        <taxon>Bacteria</taxon>
        <taxon>Bacillati</taxon>
        <taxon>Bacillota</taxon>
        <taxon>Bacilli</taxon>
        <taxon>Bacillales</taxon>
        <taxon>Thermoactinomycetaceae</taxon>
        <taxon>Polycladomyces</taxon>
    </lineage>
</organism>
<keyword evidence="12" id="KW-1185">Reference proteome</keyword>
<dbReference type="Gene3D" id="3.40.50.80">
    <property type="entry name" value="Nucleotide-binding domain of ferredoxin-NADP reductase (FNR) module"/>
    <property type="match status" value="1"/>
</dbReference>
<evidence type="ECO:0000256" key="6">
    <source>
        <dbReference type="ARBA" id="ARBA00023002"/>
    </source>
</evidence>
<keyword evidence="5" id="KW-0479">Metal-binding</keyword>
<keyword evidence="6" id="KW-0560">Oxidoreductase</keyword>
<keyword evidence="3" id="KW-0288">FMN</keyword>
<dbReference type="InterPro" id="IPR006058">
    <property type="entry name" value="2Fe2S_fd_BS"/>
</dbReference>
<sequence length="351" mass="39048">MWKDDFGVGSLFQTVGCRSRLPDAQQQNEEGESMRQDAILTVRVARIDEETPVVKRFTLVPVGTDRLPPFSAGAHITTFAVFDGRVFERNYSLCNDPVMRNVYQIAIRRSDNSQGGSAGWHDCIRVGDIVRISPPKNHFPLSQRARHHVFLAAGIGITPFLSMMADLQAKNGSFELHYAARSRSYCAFREFIQARYPKSCFYFSEDGMRLTPNVLRGARVGTHVYLCGPASFIQEFSQQAEELGFPKSNIHVEQFTAPKPENPRPFVVSLRKSGRDVEVAAHETLLAALLRAGIRVRYACRVGGCGTCEIGVVEGAIDHRDFYLTDEEKASNRSIIACVSRAAGDSLVLDL</sequence>
<comment type="caution">
    <text evidence="11">The sequence shown here is derived from an EMBL/GenBank/DDBJ whole genome shotgun (WGS) entry which is preliminary data.</text>
</comment>
<evidence type="ECO:0000313" key="12">
    <source>
        <dbReference type="Proteomes" id="UP001174196"/>
    </source>
</evidence>
<dbReference type="InterPro" id="IPR039261">
    <property type="entry name" value="FNR_nucleotide-bd"/>
</dbReference>
<gene>
    <name evidence="11" type="ORF">NWF35_09320</name>
</gene>
<dbReference type="SUPFAM" id="SSF52343">
    <property type="entry name" value="Ferredoxin reductase-like, C-terminal NADP-linked domain"/>
    <property type="match status" value="1"/>
</dbReference>
<evidence type="ECO:0000256" key="5">
    <source>
        <dbReference type="ARBA" id="ARBA00022723"/>
    </source>
</evidence>
<keyword evidence="2" id="KW-0285">Flavoprotein</keyword>
<dbReference type="Pfam" id="PF00111">
    <property type="entry name" value="Fer2"/>
    <property type="match status" value="1"/>
</dbReference>
<comment type="cofactor">
    <cofactor evidence="1">
        <name>FMN</name>
        <dbReference type="ChEBI" id="CHEBI:58210"/>
    </cofactor>
</comment>
<evidence type="ECO:0000259" key="10">
    <source>
        <dbReference type="PROSITE" id="PS51384"/>
    </source>
</evidence>
<evidence type="ECO:0000256" key="8">
    <source>
        <dbReference type="ARBA" id="ARBA00023014"/>
    </source>
</evidence>
<dbReference type="InterPro" id="IPR054582">
    <property type="entry name" value="DmmA-like_N"/>
</dbReference>
<evidence type="ECO:0000256" key="7">
    <source>
        <dbReference type="ARBA" id="ARBA00023004"/>
    </source>
</evidence>
<protein>
    <submittedName>
        <fullName evidence="11">PDR/VanB family oxidoreductase</fullName>
    </submittedName>
</protein>
<dbReference type="CDD" id="cd00207">
    <property type="entry name" value="fer2"/>
    <property type="match status" value="1"/>
</dbReference>
<dbReference type="InterPro" id="IPR017938">
    <property type="entry name" value="Riboflavin_synthase-like_b-brl"/>
</dbReference>
<keyword evidence="7" id="KW-0408">Iron</keyword>
<dbReference type="EMBL" id="JANRHH010000036">
    <property type="protein sequence ID" value="MDN4594101.1"/>
    <property type="molecule type" value="Genomic_DNA"/>
</dbReference>
<evidence type="ECO:0000256" key="1">
    <source>
        <dbReference type="ARBA" id="ARBA00001917"/>
    </source>
</evidence>
<name>A0ABT8IMU8_9BACL</name>
<feature type="domain" description="2Fe-2S ferredoxin-type" evidence="9">
    <location>
        <begin position="266"/>
        <end position="351"/>
    </location>
</feature>
<dbReference type="PROSITE" id="PS00197">
    <property type="entry name" value="2FE2S_FER_1"/>
    <property type="match status" value="1"/>
</dbReference>
<evidence type="ECO:0000256" key="3">
    <source>
        <dbReference type="ARBA" id="ARBA00022643"/>
    </source>
</evidence>
<proteinExistence type="predicted"/>
<accession>A0ABT8IMU8</accession>
<dbReference type="CDD" id="cd06185">
    <property type="entry name" value="PDR_like"/>
    <property type="match status" value="1"/>
</dbReference>
<dbReference type="Proteomes" id="UP001174196">
    <property type="component" value="Unassembled WGS sequence"/>
</dbReference>
<dbReference type="PROSITE" id="PS51384">
    <property type="entry name" value="FAD_FR"/>
    <property type="match status" value="1"/>
</dbReference>
<evidence type="ECO:0000256" key="4">
    <source>
        <dbReference type="ARBA" id="ARBA00022714"/>
    </source>
</evidence>
<dbReference type="InterPro" id="IPR001041">
    <property type="entry name" value="2Fe-2S_ferredoxin-type"/>
</dbReference>
<dbReference type="SUPFAM" id="SSF54292">
    <property type="entry name" value="2Fe-2S ferredoxin-like"/>
    <property type="match status" value="1"/>
</dbReference>
<dbReference type="PANTHER" id="PTHR30212:SF2">
    <property type="entry name" value="PROTEIN YIIM"/>
    <property type="match status" value="1"/>
</dbReference>
<evidence type="ECO:0000259" key="9">
    <source>
        <dbReference type="PROSITE" id="PS51085"/>
    </source>
</evidence>
<dbReference type="InterPro" id="IPR017927">
    <property type="entry name" value="FAD-bd_FR_type"/>
</dbReference>
<dbReference type="PRINTS" id="PR00409">
    <property type="entry name" value="PHDIOXRDTASE"/>
</dbReference>
<dbReference type="InterPro" id="IPR036010">
    <property type="entry name" value="2Fe-2S_ferredoxin-like_sf"/>
</dbReference>
<keyword evidence="4" id="KW-0001">2Fe-2S</keyword>
<dbReference type="PROSITE" id="PS51085">
    <property type="entry name" value="2FE2S_FER_2"/>
    <property type="match status" value="1"/>
</dbReference>
<keyword evidence="8" id="KW-0411">Iron-sulfur</keyword>
<dbReference type="Gene3D" id="2.40.30.10">
    <property type="entry name" value="Translation factors"/>
    <property type="match status" value="1"/>
</dbReference>
<reference evidence="11" key="1">
    <citation type="submission" date="2022-08" db="EMBL/GenBank/DDBJ databases">
        <title>Polycladomyces zharkentsis sp. nov., a novel thermophilic CMC and starch-degrading bacterium isolated from a geothermal spring in Kazakhstan.</title>
        <authorList>
            <person name="Mashzhan A."/>
            <person name="Kistaubaeva A."/>
            <person name="Javier-Lopez R."/>
            <person name="Birkeland N.-K."/>
        </authorList>
    </citation>
    <scope>NUCLEOTIDE SEQUENCE</scope>
    <source>
        <strain evidence="11">KSR 13</strain>
    </source>
</reference>
<dbReference type="RefSeq" id="WP_301238784.1">
    <property type="nucleotide sequence ID" value="NZ_JANRHH010000036.1"/>
</dbReference>
<dbReference type="SUPFAM" id="SSF63380">
    <property type="entry name" value="Riboflavin synthase domain-like"/>
    <property type="match status" value="1"/>
</dbReference>
<dbReference type="PANTHER" id="PTHR30212">
    <property type="entry name" value="PROTEIN YIIM"/>
    <property type="match status" value="1"/>
</dbReference>
<dbReference type="Gene3D" id="3.10.20.30">
    <property type="match status" value="1"/>
</dbReference>
<feature type="domain" description="FAD-binding FR-type" evidence="10">
    <location>
        <begin position="37"/>
        <end position="142"/>
    </location>
</feature>
<evidence type="ECO:0000256" key="2">
    <source>
        <dbReference type="ARBA" id="ARBA00022630"/>
    </source>
</evidence>
<evidence type="ECO:0000313" key="11">
    <source>
        <dbReference type="EMBL" id="MDN4594101.1"/>
    </source>
</evidence>
<dbReference type="InterPro" id="IPR012675">
    <property type="entry name" value="Beta-grasp_dom_sf"/>
</dbReference>
<dbReference type="Pfam" id="PF22290">
    <property type="entry name" value="DmmA-like_N"/>
    <property type="match status" value="1"/>
</dbReference>
<dbReference type="InterPro" id="IPR052353">
    <property type="entry name" value="Benzoxazolinone_Detox_Enz"/>
</dbReference>